<dbReference type="InterPro" id="IPR008271">
    <property type="entry name" value="Ser/Thr_kinase_AS"/>
</dbReference>
<proteinExistence type="predicted"/>
<dbReference type="PATRIC" id="fig|1330534.3.peg.140"/>
<dbReference type="EMBL" id="ATAY01000006">
    <property type="protein sequence ID" value="EPR14350.1"/>
    <property type="molecule type" value="Genomic_DNA"/>
</dbReference>
<feature type="domain" description="Protein kinase" evidence="6">
    <location>
        <begin position="36"/>
        <end position="287"/>
    </location>
</feature>
<dbReference type="Gene3D" id="3.30.200.20">
    <property type="entry name" value="Phosphorylase Kinase, domain 1"/>
    <property type="match status" value="1"/>
</dbReference>
<sequence>MSFLYFSILSKKYFTKIILSNTGVFKMQDSYFHFKYRYIRLLGHGGCGDVYLAENTKLGNFWAVKEIPKGRDSTISGYLEPEILKRLNHPALPRICDVYEDERCIYIVEDYIEGTCLKQILDEKGSVEEKKAAEWGIQLCSVLDYLHSQKPDPVIYGDMKPNNIILTKGETIKLIDFGISSTLNESRGKPPGLTETAFIGTKGYAAPEQFMCCCLCPATDIYSLGVTLLHLITGVGPVKNYSFYQNNNFSEYLSPQIDEILKKCINPKPDLRYRTAEELMKDLRQYLLASSDTLIRKSVHEISPSYIFSKITAVTGAGGTGVSTLTAAVAEQASKSGNSVCIVDLSKSGDLAKIFVRAGENSPSTFPHKTKPNMYYLRPTIEVSGDSPENVTLNKLLGQLQEKYRYIFIDGPPDVLKTIEIYLDNIFIVSDMNPFNIIKIFQILEKEGLAEKMVSRTSFIINKFYKGELSSDILLQGVFNNEPFRKTEVFEVTYSEKVYLKWMYGYFEEFAGFNSLISDNFKKSISNIILHKIIPNEKKSLFKKE</sequence>
<evidence type="ECO:0000256" key="5">
    <source>
        <dbReference type="ARBA" id="ARBA00022840"/>
    </source>
</evidence>
<dbReference type="Pfam" id="PF00069">
    <property type="entry name" value="Pkinase"/>
    <property type="match status" value="1"/>
</dbReference>
<dbReference type="SUPFAM" id="SSF52540">
    <property type="entry name" value="P-loop containing nucleoside triphosphate hydrolases"/>
    <property type="match status" value="1"/>
</dbReference>
<dbReference type="STRING" id="1330534.L323_00680"/>
<gene>
    <name evidence="7" type="ORF">L323_00680</name>
</gene>
<dbReference type="InterPro" id="IPR050660">
    <property type="entry name" value="NEK_Ser/Thr_kinase"/>
</dbReference>
<evidence type="ECO:0000256" key="3">
    <source>
        <dbReference type="ARBA" id="ARBA00022741"/>
    </source>
</evidence>
<evidence type="ECO:0000256" key="2">
    <source>
        <dbReference type="ARBA" id="ARBA00022679"/>
    </source>
</evidence>
<dbReference type="PROSITE" id="PS50011">
    <property type="entry name" value="PROTEIN_KINASE_DOM"/>
    <property type="match status" value="1"/>
</dbReference>
<dbReference type="PANTHER" id="PTHR43671">
    <property type="entry name" value="SERINE/THREONINE-PROTEIN KINASE NEK"/>
    <property type="match status" value="1"/>
</dbReference>
<dbReference type="Proteomes" id="UP000016860">
    <property type="component" value="Unassembled WGS sequence"/>
</dbReference>
<accession>U4R7D9</accession>
<dbReference type="SMART" id="SM00220">
    <property type="entry name" value="S_TKc"/>
    <property type="match status" value="1"/>
</dbReference>
<dbReference type="InterPro" id="IPR027417">
    <property type="entry name" value="P-loop_NTPase"/>
</dbReference>
<dbReference type="InterPro" id="IPR011009">
    <property type="entry name" value="Kinase-like_dom_sf"/>
</dbReference>
<dbReference type="Gene3D" id="3.40.50.300">
    <property type="entry name" value="P-loop containing nucleotide triphosphate hydrolases"/>
    <property type="match status" value="1"/>
</dbReference>
<protein>
    <recommendedName>
        <fullName evidence="1">non-specific serine/threonine protein kinase</fullName>
        <ecNumber evidence="1">2.7.11.1</ecNumber>
    </recommendedName>
</protein>
<evidence type="ECO:0000313" key="8">
    <source>
        <dbReference type="Proteomes" id="UP000016860"/>
    </source>
</evidence>
<evidence type="ECO:0000256" key="1">
    <source>
        <dbReference type="ARBA" id="ARBA00012513"/>
    </source>
</evidence>
<dbReference type="SUPFAM" id="SSF56112">
    <property type="entry name" value="Protein kinase-like (PK-like)"/>
    <property type="match status" value="1"/>
</dbReference>
<evidence type="ECO:0000256" key="4">
    <source>
        <dbReference type="ARBA" id="ARBA00022777"/>
    </source>
</evidence>
<evidence type="ECO:0000259" key="6">
    <source>
        <dbReference type="PROSITE" id="PS50011"/>
    </source>
</evidence>
<keyword evidence="7" id="KW-0723">Serine/threonine-protein kinase</keyword>
<dbReference type="PROSITE" id="PS00108">
    <property type="entry name" value="PROTEIN_KINASE_ST"/>
    <property type="match status" value="1"/>
</dbReference>
<keyword evidence="3" id="KW-0547">Nucleotide-binding</keyword>
<organism evidence="7 8">
    <name type="scientific">Ruminiclostridium papyrosolvens C7</name>
    <dbReference type="NCBI Taxonomy" id="1330534"/>
    <lineage>
        <taxon>Bacteria</taxon>
        <taxon>Bacillati</taxon>
        <taxon>Bacillota</taxon>
        <taxon>Clostridia</taxon>
        <taxon>Eubacteriales</taxon>
        <taxon>Oscillospiraceae</taxon>
        <taxon>Ruminiclostridium</taxon>
    </lineage>
</organism>
<dbReference type="Gene3D" id="1.10.510.10">
    <property type="entry name" value="Transferase(Phosphotransferase) domain 1"/>
    <property type="match status" value="1"/>
</dbReference>
<evidence type="ECO:0000313" key="7">
    <source>
        <dbReference type="EMBL" id="EPR14350.1"/>
    </source>
</evidence>
<comment type="caution">
    <text evidence="7">The sequence shown here is derived from an EMBL/GenBank/DDBJ whole genome shotgun (WGS) entry which is preliminary data.</text>
</comment>
<dbReference type="GO" id="GO:0004674">
    <property type="term" value="F:protein serine/threonine kinase activity"/>
    <property type="evidence" value="ECO:0007669"/>
    <property type="project" value="UniProtKB-KW"/>
</dbReference>
<reference evidence="7 8" key="1">
    <citation type="journal article" date="2013" name="Genome Announc.">
        <title>Draft Genome Sequence of the Cellulolytic Bacterium Clostridium papyrosolvens C7 (ATCC 700395).</title>
        <authorList>
            <person name="Zepeda V."/>
            <person name="Dassa B."/>
            <person name="Borovok I."/>
            <person name="Lamed R."/>
            <person name="Bayer E.A."/>
            <person name="Cate J.H."/>
        </authorList>
    </citation>
    <scope>NUCLEOTIDE SEQUENCE [LARGE SCALE GENOMIC DNA]</scope>
    <source>
        <strain evidence="7 8">C7</strain>
    </source>
</reference>
<keyword evidence="5" id="KW-0067">ATP-binding</keyword>
<dbReference type="InterPro" id="IPR000719">
    <property type="entry name" value="Prot_kinase_dom"/>
</dbReference>
<name>U4R7D9_9FIRM</name>
<dbReference type="AlphaFoldDB" id="U4R7D9"/>
<keyword evidence="2" id="KW-0808">Transferase</keyword>
<keyword evidence="4 7" id="KW-0418">Kinase</keyword>
<dbReference type="PANTHER" id="PTHR43671:SF13">
    <property type="entry name" value="SERINE_THREONINE-PROTEIN KINASE NEK2"/>
    <property type="match status" value="1"/>
</dbReference>
<dbReference type="EC" id="2.7.11.1" evidence="1"/>
<dbReference type="CDD" id="cd14014">
    <property type="entry name" value="STKc_PknB_like"/>
    <property type="match status" value="1"/>
</dbReference>
<dbReference type="GO" id="GO:0005524">
    <property type="term" value="F:ATP binding"/>
    <property type="evidence" value="ECO:0007669"/>
    <property type="project" value="UniProtKB-KW"/>
</dbReference>